<evidence type="ECO:0000256" key="4">
    <source>
        <dbReference type="SAM" id="Phobius"/>
    </source>
</evidence>
<keyword evidence="4" id="KW-1133">Transmembrane helix</keyword>
<comment type="pathway">
    <text evidence="1">Lipid metabolism.</text>
</comment>
<keyword evidence="4" id="KW-0812">Transmembrane</keyword>
<evidence type="ECO:0000256" key="1">
    <source>
        <dbReference type="ARBA" id="ARBA00005189"/>
    </source>
</evidence>
<keyword evidence="7" id="KW-1185">Reference proteome</keyword>
<keyword evidence="2 6" id="KW-0808">Transferase</keyword>
<sequence>MIVLRRFYTIYAGLMFLVTFLILFPVFLICIWIPNWETYGRKVNQFWAKAYFTLIFLPIKIEGKEHIQKGQSYVFAANHFSYLDIAMSGFLPGDVVYIGKSSIRKVPLFGYYFSRLHIAVDRSSLKSRGEVLIRAKKHISKGSSIVIYPEGGITADSPPFMSKFKDGAFNLAIDKQIPLIPVTLSYNHLILPDDGRLLLNFKRGKIVIHPPIPTEGMNSRQVPELRQQCFDIIQKQLLKDNSQAIKA</sequence>
<dbReference type="RefSeq" id="WP_106133195.1">
    <property type="nucleotide sequence ID" value="NZ_PVTR01000004.1"/>
</dbReference>
<dbReference type="SUPFAM" id="SSF69593">
    <property type="entry name" value="Glycerol-3-phosphate (1)-acyltransferase"/>
    <property type="match status" value="1"/>
</dbReference>
<dbReference type="CDD" id="cd07989">
    <property type="entry name" value="LPLAT_AGPAT-like"/>
    <property type="match status" value="1"/>
</dbReference>
<comment type="caution">
    <text evidence="6">The sequence shown here is derived from an EMBL/GenBank/DDBJ whole genome shotgun (WGS) entry which is preliminary data.</text>
</comment>
<dbReference type="InterPro" id="IPR002123">
    <property type="entry name" value="Plipid/glycerol_acylTrfase"/>
</dbReference>
<evidence type="ECO:0000259" key="5">
    <source>
        <dbReference type="SMART" id="SM00563"/>
    </source>
</evidence>
<name>A0A2T0WP56_9BACT</name>
<reference evidence="6 7" key="1">
    <citation type="submission" date="2018-03" db="EMBL/GenBank/DDBJ databases">
        <title>Genomic Encyclopedia of Archaeal and Bacterial Type Strains, Phase II (KMG-II): from individual species to whole genera.</title>
        <authorList>
            <person name="Goeker M."/>
        </authorList>
    </citation>
    <scope>NUCLEOTIDE SEQUENCE [LARGE SCALE GENOMIC DNA]</scope>
    <source>
        <strain evidence="6 7">DSM 27929</strain>
    </source>
</reference>
<feature type="domain" description="Phospholipid/glycerol acyltransferase" evidence="5">
    <location>
        <begin position="73"/>
        <end position="187"/>
    </location>
</feature>
<evidence type="ECO:0000313" key="7">
    <source>
        <dbReference type="Proteomes" id="UP000238157"/>
    </source>
</evidence>
<dbReference type="Proteomes" id="UP000238157">
    <property type="component" value="Unassembled WGS sequence"/>
</dbReference>
<evidence type="ECO:0000256" key="3">
    <source>
        <dbReference type="ARBA" id="ARBA00023315"/>
    </source>
</evidence>
<evidence type="ECO:0000256" key="2">
    <source>
        <dbReference type="ARBA" id="ARBA00022679"/>
    </source>
</evidence>
<keyword evidence="3 6" id="KW-0012">Acyltransferase</keyword>
<feature type="transmembrane region" description="Helical" evidence="4">
    <location>
        <begin position="7"/>
        <end position="34"/>
    </location>
</feature>
<dbReference type="OrthoDB" id="9803035at2"/>
<dbReference type="AlphaFoldDB" id="A0A2T0WP56"/>
<keyword evidence="4" id="KW-0472">Membrane</keyword>
<dbReference type="GO" id="GO:0006654">
    <property type="term" value="P:phosphatidic acid biosynthetic process"/>
    <property type="evidence" value="ECO:0007669"/>
    <property type="project" value="TreeGrafter"/>
</dbReference>
<protein>
    <submittedName>
        <fullName evidence="6">1-acyl-sn-glycerol-3-phosphate acyltransferase</fullName>
    </submittedName>
</protein>
<accession>A0A2T0WP56</accession>
<evidence type="ECO:0000313" key="6">
    <source>
        <dbReference type="EMBL" id="PRY88465.1"/>
    </source>
</evidence>
<gene>
    <name evidence="6" type="ORF">CLW00_104116</name>
</gene>
<dbReference type="SMART" id="SM00563">
    <property type="entry name" value="PlsC"/>
    <property type="match status" value="1"/>
</dbReference>
<dbReference type="EMBL" id="PVTR01000004">
    <property type="protein sequence ID" value="PRY88465.1"/>
    <property type="molecule type" value="Genomic_DNA"/>
</dbReference>
<dbReference type="PANTHER" id="PTHR10434:SF11">
    <property type="entry name" value="1-ACYL-SN-GLYCEROL-3-PHOSPHATE ACYLTRANSFERASE"/>
    <property type="match status" value="1"/>
</dbReference>
<proteinExistence type="predicted"/>
<organism evidence="6 7">
    <name type="scientific">Mongoliibacter ruber</name>
    <dbReference type="NCBI Taxonomy" id="1750599"/>
    <lineage>
        <taxon>Bacteria</taxon>
        <taxon>Pseudomonadati</taxon>
        <taxon>Bacteroidota</taxon>
        <taxon>Cytophagia</taxon>
        <taxon>Cytophagales</taxon>
        <taxon>Cyclobacteriaceae</taxon>
        <taxon>Mongoliibacter</taxon>
    </lineage>
</organism>
<dbReference type="PANTHER" id="PTHR10434">
    <property type="entry name" value="1-ACYL-SN-GLYCEROL-3-PHOSPHATE ACYLTRANSFERASE"/>
    <property type="match status" value="1"/>
</dbReference>
<dbReference type="GO" id="GO:0003841">
    <property type="term" value="F:1-acylglycerol-3-phosphate O-acyltransferase activity"/>
    <property type="evidence" value="ECO:0007669"/>
    <property type="project" value="TreeGrafter"/>
</dbReference>
<dbReference type="Pfam" id="PF01553">
    <property type="entry name" value="Acyltransferase"/>
    <property type="match status" value="1"/>
</dbReference>